<evidence type="ECO:0008006" key="4">
    <source>
        <dbReference type="Google" id="ProtNLM"/>
    </source>
</evidence>
<dbReference type="PATRIC" id="fig|688269.3.peg.782"/>
<evidence type="ECO:0000313" key="2">
    <source>
        <dbReference type="EMBL" id="AEH50843.1"/>
    </source>
</evidence>
<dbReference type="HOGENOM" id="CLU_056143_0_0_0"/>
<feature type="transmembrane region" description="Helical" evidence="1">
    <location>
        <begin position="57"/>
        <end position="77"/>
    </location>
</feature>
<name>F7YY33_9THEM</name>
<dbReference type="STRING" id="688269.Theth_0758"/>
<protein>
    <recommendedName>
        <fullName evidence="4">DUF401 family protein</fullName>
    </recommendedName>
</protein>
<dbReference type="PANTHER" id="PTHR39556">
    <property type="entry name" value="PROTEIN, PUTATIVE-RELATED"/>
    <property type="match status" value="1"/>
</dbReference>
<dbReference type="EMBL" id="CP002351">
    <property type="protein sequence ID" value="AEH50843.1"/>
    <property type="molecule type" value="Genomic_DNA"/>
</dbReference>
<evidence type="ECO:0000256" key="1">
    <source>
        <dbReference type="SAM" id="Phobius"/>
    </source>
</evidence>
<dbReference type="Proteomes" id="UP000006804">
    <property type="component" value="Chromosome"/>
</dbReference>
<dbReference type="OrthoDB" id="367235at2"/>
<gene>
    <name evidence="2" type="ORF">Theth_0758</name>
</gene>
<feature type="transmembrane region" description="Helical" evidence="1">
    <location>
        <begin position="331"/>
        <end position="355"/>
    </location>
</feature>
<proteinExistence type="predicted"/>
<feature type="transmembrane region" description="Helical" evidence="1">
    <location>
        <begin position="209"/>
        <end position="242"/>
    </location>
</feature>
<dbReference type="Pfam" id="PF04165">
    <property type="entry name" value="DUF401"/>
    <property type="match status" value="1"/>
</dbReference>
<keyword evidence="1" id="KW-1133">Transmembrane helix</keyword>
<keyword evidence="1" id="KW-0812">Transmembrane</keyword>
<dbReference type="KEGG" id="tta:Theth_0758"/>
<keyword evidence="1" id="KW-0472">Membrane</keyword>
<feature type="transmembrane region" description="Helical" evidence="1">
    <location>
        <begin position="294"/>
        <end position="324"/>
    </location>
</feature>
<evidence type="ECO:0000313" key="3">
    <source>
        <dbReference type="Proteomes" id="UP000006804"/>
    </source>
</evidence>
<dbReference type="AlphaFoldDB" id="F7YY33"/>
<dbReference type="RefSeq" id="WP_013932065.1">
    <property type="nucleotide sequence ID" value="NC_015707.1"/>
</dbReference>
<keyword evidence="3" id="KW-1185">Reference proteome</keyword>
<dbReference type="eggNOG" id="COG1906">
    <property type="taxonomic scope" value="Bacteria"/>
</dbReference>
<dbReference type="InterPro" id="IPR007294">
    <property type="entry name" value="DUF401"/>
</dbReference>
<feature type="transmembrane region" description="Helical" evidence="1">
    <location>
        <begin position="140"/>
        <end position="159"/>
    </location>
</feature>
<feature type="transmembrane region" description="Helical" evidence="1">
    <location>
        <begin position="367"/>
        <end position="386"/>
    </location>
</feature>
<feature type="transmembrane region" description="Helical" evidence="1">
    <location>
        <begin position="23"/>
        <end position="45"/>
    </location>
</feature>
<reference evidence="2 3" key="1">
    <citation type="submission" date="2010-11" db="EMBL/GenBank/DDBJ databases">
        <title>The complete genome of Thermotoga thermarum DSM 5069.</title>
        <authorList>
            <consortium name="US DOE Joint Genome Institute (JGI-PGF)"/>
            <person name="Lucas S."/>
            <person name="Copeland A."/>
            <person name="Lapidus A."/>
            <person name="Bruce D."/>
            <person name="Goodwin L."/>
            <person name="Pitluck S."/>
            <person name="Kyrpides N."/>
            <person name="Mavromatis K."/>
            <person name="Ivanova N."/>
            <person name="Zeytun A."/>
            <person name="Brettin T."/>
            <person name="Detter J.C."/>
            <person name="Tapia R."/>
            <person name="Han C."/>
            <person name="Land M."/>
            <person name="Hauser L."/>
            <person name="Markowitz V."/>
            <person name="Cheng J.-F."/>
            <person name="Hugenholtz P."/>
            <person name="Woyke T."/>
            <person name="Wu D."/>
            <person name="Spring S."/>
            <person name="Schroeder M."/>
            <person name="Brambilla E."/>
            <person name="Klenk H.-P."/>
            <person name="Eisen J.A."/>
        </authorList>
    </citation>
    <scope>NUCLEOTIDE SEQUENCE [LARGE SCALE GENOMIC DNA]</scope>
    <source>
        <strain evidence="2 3">DSM 5069</strain>
    </source>
</reference>
<feature type="transmembrane region" description="Helical" evidence="1">
    <location>
        <begin position="171"/>
        <end position="189"/>
    </location>
</feature>
<sequence length="387" mass="43128" precursor="true">MATFSVLTSLLCIVILQRLTKRLFLSMVGGFFAFILLNSFLLSKIPFLVVETFRDKSFLTLILSVIMIYFLEQLMSISKDAENLSLAVKKLFKGSSKAAASFLASVIGLLPVPSGAMFSAPIVAKLTPETDNLTKTAMNYWFRHTLEFFWPMYPAMYLLSSLISKPLGRISANLFPLFLISFVSGWIKFNGFTLPKMTRINWEDVKKLWPVFMILSIGVAIVVFKIDGWIVLLIACTLYGILRKNHALQAFLETLKRFDILGVLFVIFLYKHAITDFGIGEVIGKELTKLGNEAVVLSTLAPLLVGMSTGITSATVGITVPLLISLDKAEYALLTYIFAVLGVLLSPVHLCLVLTAKYFQVDFLKVLKRILLLVIVVAVFSIIMYAF</sequence>
<organism evidence="2 3">
    <name type="scientific">Pseudothermotoga thermarum DSM 5069</name>
    <dbReference type="NCBI Taxonomy" id="688269"/>
    <lineage>
        <taxon>Bacteria</taxon>
        <taxon>Thermotogati</taxon>
        <taxon>Thermotogota</taxon>
        <taxon>Thermotogae</taxon>
        <taxon>Thermotogales</taxon>
        <taxon>Thermotogaceae</taxon>
        <taxon>Pseudothermotoga</taxon>
    </lineage>
</organism>
<accession>F7YY33</accession>
<dbReference type="PANTHER" id="PTHR39556:SF1">
    <property type="entry name" value="PROTEIN, PUTATIVE-RELATED"/>
    <property type="match status" value="1"/>
</dbReference>
<feature type="transmembrane region" description="Helical" evidence="1">
    <location>
        <begin position="98"/>
        <end position="120"/>
    </location>
</feature>